<feature type="transmembrane region" description="Helical" evidence="8">
    <location>
        <begin position="267"/>
        <end position="287"/>
    </location>
</feature>
<feature type="transmembrane region" description="Helical" evidence="8">
    <location>
        <begin position="188"/>
        <end position="207"/>
    </location>
</feature>
<keyword evidence="10" id="KW-0645">Protease</keyword>
<dbReference type="STRING" id="683260.SAMN05421874_11997"/>
<evidence type="ECO:0000256" key="5">
    <source>
        <dbReference type="ARBA" id="ARBA00022989"/>
    </source>
</evidence>
<evidence type="ECO:0000313" key="10">
    <source>
        <dbReference type="EMBL" id="SDL32015.1"/>
    </source>
</evidence>
<sequence length="297" mass="31901">MTSQQPPSTPSQPEQPAEATPTCFRHPDRETWVRCQRCERPICPDCMRDAAVGFQCPECVAEGNRGIREAKTTFGGRIVGTPYVTYTILVLIGLVYLLQLASNGVTLALSNLPPAVAIGEYYRLITSAFVHQLGGLLPMHLLFNGWAIFAIGPSLERAFGHTRFAALYLISALGGSVLGFWLDPLNTYTYGASGAVFGLFGAFFVVGRKLRLDVRGIAVIIALNLVITFVLPALSNIRISWTGHVGGLITGTLLAAALVYAPKANRVLWHVLTIAGALAVLVALVVVRVPAILSMLS</sequence>
<name>A0A1G9J3Y1_9ACTN</name>
<evidence type="ECO:0000256" key="2">
    <source>
        <dbReference type="ARBA" id="ARBA00009045"/>
    </source>
</evidence>
<dbReference type="EMBL" id="FNFB01000019">
    <property type="protein sequence ID" value="SDL32015.1"/>
    <property type="molecule type" value="Genomic_DNA"/>
</dbReference>
<dbReference type="InterPro" id="IPR022764">
    <property type="entry name" value="Peptidase_S54_rhomboid_dom"/>
</dbReference>
<keyword evidence="6 8" id="KW-0472">Membrane</keyword>
<evidence type="ECO:0000256" key="7">
    <source>
        <dbReference type="SAM" id="MobiDB-lite"/>
    </source>
</evidence>
<comment type="subcellular location">
    <subcellularLocation>
        <location evidence="1">Membrane</location>
        <topology evidence="1">Multi-pass membrane protein</topology>
    </subcellularLocation>
</comment>
<dbReference type="GO" id="GO:0006508">
    <property type="term" value="P:proteolysis"/>
    <property type="evidence" value="ECO:0007669"/>
    <property type="project" value="UniProtKB-KW"/>
</dbReference>
<dbReference type="AlphaFoldDB" id="A0A1G9J3Y1"/>
<dbReference type="GO" id="GO:0016020">
    <property type="term" value="C:membrane"/>
    <property type="evidence" value="ECO:0007669"/>
    <property type="project" value="UniProtKB-SubCell"/>
</dbReference>
<keyword evidence="3 8" id="KW-0812">Transmembrane</keyword>
<dbReference type="Pfam" id="PF01694">
    <property type="entry name" value="Rhomboid"/>
    <property type="match status" value="1"/>
</dbReference>
<feature type="transmembrane region" description="Helical" evidence="8">
    <location>
        <begin position="121"/>
        <end position="143"/>
    </location>
</feature>
<keyword evidence="11" id="KW-1185">Reference proteome</keyword>
<dbReference type="PANTHER" id="PTHR43731">
    <property type="entry name" value="RHOMBOID PROTEASE"/>
    <property type="match status" value="1"/>
</dbReference>
<feature type="transmembrane region" description="Helical" evidence="8">
    <location>
        <begin position="241"/>
        <end position="260"/>
    </location>
</feature>
<dbReference type="Gene3D" id="1.20.1540.10">
    <property type="entry name" value="Rhomboid-like"/>
    <property type="match status" value="1"/>
</dbReference>
<evidence type="ECO:0000256" key="8">
    <source>
        <dbReference type="SAM" id="Phobius"/>
    </source>
</evidence>
<organism evidence="10 11">
    <name type="scientific">Nonomuraea maritima</name>
    <dbReference type="NCBI Taxonomy" id="683260"/>
    <lineage>
        <taxon>Bacteria</taxon>
        <taxon>Bacillati</taxon>
        <taxon>Actinomycetota</taxon>
        <taxon>Actinomycetes</taxon>
        <taxon>Streptosporangiales</taxon>
        <taxon>Streptosporangiaceae</taxon>
        <taxon>Nonomuraea</taxon>
    </lineage>
</organism>
<dbReference type="PANTHER" id="PTHR43731:SF14">
    <property type="entry name" value="PRESENILIN-ASSOCIATED RHOMBOID-LIKE PROTEIN, MITOCHONDRIAL"/>
    <property type="match status" value="1"/>
</dbReference>
<evidence type="ECO:0000256" key="6">
    <source>
        <dbReference type="ARBA" id="ARBA00023136"/>
    </source>
</evidence>
<feature type="transmembrane region" description="Helical" evidence="8">
    <location>
        <begin position="164"/>
        <end position="182"/>
    </location>
</feature>
<dbReference type="InterPro" id="IPR035952">
    <property type="entry name" value="Rhomboid-like_sf"/>
</dbReference>
<evidence type="ECO:0000256" key="3">
    <source>
        <dbReference type="ARBA" id="ARBA00022692"/>
    </source>
</evidence>
<keyword evidence="5 8" id="KW-1133">Transmembrane helix</keyword>
<dbReference type="OrthoDB" id="9807874at2"/>
<feature type="region of interest" description="Disordered" evidence="7">
    <location>
        <begin position="1"/>
        <end position="23"/>
    </location>
</feature>
<evidence type="ECO:0000256" key="1">
    <source>
        <dbReference type="ARBA" id="ARBA00004141"/>
    </source>
</evidence>
<dbReference type="InterPro" id="IPR050925">
    <property type="entry name" value="Rhomboid_protease_S54"/>
</dbReference>
<reference evidence="10 11" key="1">
    <citation type="submission" date="2016-10" db="EMBL/GenBank/DDBJ databases">
        <authorList>
            <person name="de Groot N.N."/>
        </authorList>
    </citation>
    <scope>NUCLEOTIDE SEQUENCE [LARGE SCALE GENOMIC DNA]</scope>
    <source>
        <strain evidence="10 11">CGMCC 4.5681</strain>
    </source>
</reference>
<dbReference type="GO" id="GO:0004252">
    <property type="term" value="F:serine-type endopeptidase activity"/>
    <property type="evidence" value="ECO:0007669"/>
    <property type="project" value="InterPro"/>
</dbReference>
<dbReference type="RefSeq" id="WP_090770108.1">
    <property type="nucleotide sequence ID" value="NZ_FNFB01000019.1"/>
</dbReference>
<evidence type="ECO:0000259" key="9">
    <source>
        <dbReference type="Pfam" id="PF01694"/>
    </source>
</evidence>
<dbReference type="Proteomes" id="UP000198683">
    <property type="component" value="Unassembled WGS sequence"/>
</dbReference>
<proteinExistence type="inferred from homology"/>
<accession>A0A1G9J3Y1</accession>
<evidence type="ECO:0000313" key="11">
    <source>
        <dbReference type="Proteomes" id="UP000198683"/>
    </source>
</evidence>
<comment type="similarity">
    <text evidence="2">Belongs to the peptidase S54 family.</text>
</comment>
<feature type="compositionally biased region" description="Low complexity" evidence="7">
    <location>
        <begin position="1"/>
        <end position="16"/>
    </location>
</feature>
<gene>
    <name evidence="10" type="ORF">SAMN05421874_11997</name>
</gene>
<evidence type="ECO:0000256" key="4">
    <source>
        <dbReference type="ARBA" id="ARBA00022801"/>
    </source>
</evidence>
<keyword evidence="4" id="KW-0378">Hydrolase</keyword>
<feature type="transmembrane region" description="Helical" evidence="8">
    <location>
        <begin position="214"/>
        <end position="235"/>
    </location>
</feature>
<feature type="domain" description="Peptidase S54 rhomboid" evidence="9">
    <location>
        <begin position="119"/>
        <end position="259"/>
    </location>
</feature>
<dbReference type="SUPFAM" id="SSF144091">
    <property type="entry name" value="Rhomboid-like"/>
    <property type="match status" value="1"/>
</dbReference>
<feature type="transmembrane region" description="Helical" evidence="8">
    <location>
        <begin position="83"/>
        <end position="101"/>
    </location>
</feature>
<protein>
    <submittedName>
        <fullName evidence="10">Membrane associated serine protease, rhomboid family</fullName>
    </submittedName>
</protein>